<keyword evidence="3" id="KW-1185">Reference proteome</keyword>
<evidence type="ECO:0000313" key="2">
    <source>
        <dbReference type="EMBL" id="CAH1774316.1"/>
    </source>
</evidence>
<evidence type="ECO:0000256" key="1">
    <source>
        <dbReference type="SAM" id="Phobius"/>
    </source>
</evidence>
<accession>A0A8S4N0H1</accession>
<keyword evidence="1" id="KW-0812">Transmembrane</keyword>
<feature type="transmembrane region" description="Helical" evidence="1">
    <location>
        <begin position="218"/>
        <end position="240"/>
    </location>
</feature>
<protein>
    <submittedName>
        <fullName evidence="2">Uncharacterized protein</fullName>
    </submittedName>
</protein>
<gene>
    <name evidence="2" type="ORF">OFUS_LOCUS1805</name>
</gene>
<sequence>MIENDALDSAFTTMSNNLTTVNLSKMTENDALDSTFTTMSNNLTTVNQSKVTENDALDSTFTTMSNNLTTVNQSKVTENDALDSTFTTMSNNLTSVNQSLDVINTNCVYYNRTASIFVIILCSIAMYIQINWLVLAYRGKRLHMRENLFHFVQVFVHICGIIKELIIAIFVMLDYDKCTQPAAFAWIKYLPMCMLSMKYICLIGIVRIVKVTKPYKRIPWWIMCTMSAIQFLYIAILAVIPQNDNLVWVVNTADISCFILTVIVHSKAVWSLRKKLRKVHFQPHVSSSEAKACSQTKSPVGIFQIHPGGTVNDSQSQSNAPDNVSQIHIDIKDEGGNNTSPVDIFQIHPVDNGNGSQCQSNTPNDVSQIHIEIDLNEEKNNKSSNPELSNNKGGMMYNEIYNIGNFEKINNEQGINAPKLYNHGDKMDECQRKNSPSIISMIRKWKTSKSKVSPASSKVFRKTTSGRKCNEDQSQFSINHPSRRGELFSEYKMIFSEVVMLIFGTAFHTVLHITLRMTDIQLFKLVYTIYVLCFYSAIQLMTLFTSQVIRQLFMKCYLRKK</sequence>
<keyword evidence="1" id="KW-0472">Membrane</keyword>
<feature type="transmembrane region" description="Helical" evidence="1">
    <location>
        <begin position="246"/>
        <end position="270"/>
    </location>
</feature>
<feature type="transmembrane region" description="Helical" evidence="1">
    <location>
        <begin position="185"/>
        <end position="206"/>
    </location>
</feature>
<feature type="transmembrane region" description="Helical" evidence="1">
    <location>
        <begin position="148"/>
        <end position="173"/>
    </location>
</feature>
<evidence type="ECO:0000313" key="3">
    <source>
        <dbReference type="Proteomes" id="UP000749559"/>
    </source>
</evidence>
<organism evidence="2 3">
    <name type="scientific">Owenia fusiformis</name>
    <name type="common">Polychaete worm</name>
    <dbReference type="NCBI Taxonomy" id="6347"/>
    <lineage>
        <taxon>Eukaryota</taxon>
        <taxon>Metazoa</taxon>
        <taxon>Spiralia</taxon>
        <taxon>Lophotrochozoa</taxon>
        <taxon>Annelida</taxon>
        <taxon>Polychaeta</taxon>
        <taxon>Sedentaria</taxon>
        <taxon>Canalipalpata</taxon>
        <taxon>Sabellida</taxon>
        <taxon>Oweniida</taxon>
        <taxon>Oweniidae</taxon>
        <taxon>Owenia</taxon>
    </lineage>
</organism>
<dbReference type="EMBL" id="CAIIXF020000001">
    <property type="protein sequence ID" value="CAH1774316.1"/>
    <property type="molecule type" value="Genomic_DNA"/>
</dbReference>
<name>A0A8S4N0H1_OWEFU</name>
<comment type="caution">
    <text evidence="2">The sequence shown here is derived from an EMBL/GenBank/DDBJ whole genome shotgun (WGS) entry which is preliminary data.</text>
</comment>
<feature type="transmembrane region" description="Helical" evidence="1">
    <location>
        <begin position="527"/>
        <end position="549"/>
    </location>
</feature>
<dbReference type="AlphaFoldDB" id="A0A8S4N0H1"/>
<feature type="transmembrane region" description="Helical" evidence="1">
    <location>
        <begin position="493"/>
        <end position="515"/>
    </location>
</feature>
<dbReference type="Proteomes" id="UP000749559">
    <property type="component" value="Unassembled WGS sequence"/>
</dbReference>
<reference evidence="2" key="1">
    <citation type="submission" date="2022-03" db="EMBL/GenBank/DDBJ databases">
        <authorList>
            <person name="Martin C."/>
        </authorList>
    </citation>
    <scope>NUCLEOTIDE SEQUENCE</scope>
</reference>
<keyword evidence="1" id="KW-1133">Transmembrane helix</keyword>
<proteinExistence type="predicted"/>
<feature type="transmembrane region" description="Helical" evidence="1">
    <location>
        <begin position="114"/>
        <end position="136"/>
    </location>
</feature>